<dbReference type="Proteomes" id="UP001151760">
    <property type="component" value="Unassembled WGS sequence"/>
</dbReference>
<evidence type="ECO:0000313" key="1">
    <source>
        <dbReference type="EMBL" id="GJT45757.1"/>
    </source>
</evidence>
<sequence>MCSGIGIGLPNGAWFSKGTRINLGWNSNVVDVNVVSLDDQAMHTRVWIKAEKKEVFCSFVYAHNRYIHRRALWQNLGMHKCYFRNRPWCIMGDFNAALNLEDMSVGSSNIDISMREFKEYVEDIEVTDVPRSGLQFTWNQKPKGCDGILKKIDQVMANLEFSDVFVGAYALFQPYRISDHSLTVLKIPMHVRADPKPFKFPNILTLNDRFKQVVQDGWAIHVSSFFMFRVVRKHKLLKCPFRKLPFEKGNLHENVKKLSLELDRVQVDLDSDLMLSFMRRRRSMFKLITMLFLWRNYF</sequence>
<protein>
    <submittedName>
        <fullName evidence="1">RNA-directed DNA polymerase, eukaryota, reverse transcriptase zinc-binding domain protein</fullName>
    </submittedName>
</protein>
<dbReference type="Gene3D" id="3.60.10.10">
    <property type="entry name" value="Endonuclease/exonuclease/phosphatase"/>
    <property type="match status" value="1"/>
</dbReference>
<reference evidence="1" key="1">
    <citation type="journal article" date="2022" name="Int. J. Mol. Sci.">
        <title>Draft Genome of Tanacetum Coccineum: Genomic Comparison of Closely Related Tanacetum-Family Plants.</title>
        <authorList>
            <person name="Yamashiro T."/>
            <person name="Shiraishi A."/>
            <person name="Nakayama K."/>
            <person name="Satake H."/>
        </authorList>
    </citation>
    <scope>NUCLEOTIDE SEQUENCE</scope>
</reference>
<dbReference type="GO" id="GO:0003964">
    <property type="term" value="F:RNA-directed DNA polymerase activity"/>
    <property type="evidence" value="ECO:0007669"/>
    <property type="project" value="UniProtKB-KW"/>
</dbReference>
<keyword evidence="1" id="KW-0695">RNA-directed DNA polymerase</keyword>
<dbReference type="PANTHER" id="PTHR33710:SF71">
    <property type="entry name" value="ENDONUCLEASE_EXONUCLEASE_PHOSPHATASE DOMAIN-CONTAINING PROTEIN"/>
    <property type="match status" value="1"/>
</dbReference>
<accession>A0ABQ5E399</accession>
<dbReference type="SUPFAM" id="SSF56219">
    <property type="entry name" value="DNase I-like"/>
    <property type="match status" value="1"/>
</dbReference>
<keyword evidence="1" id="KW-0548">Nucleotidyltransferase</keyword>
<comment type="caution">
    <text evidence="1">The sequence shown here is derived from an EMBL/GenBank/DDBJ whole genome shotgun (WGS) entry which is preliminary data.</text>
</comment>
<name>A0ABQ5E399_9ASTR</name>
<dbReference type="InterPro" id="IPR036691">
    <property type="entry name" value="Endo/exonu/phosph_ase_sf"/>
</dbReference>
<dbReference type="EMBL" id="BQNB010015928">
    <property type="protein sequence ID" value="GJT45757.1"/>
    <property type="molecule type" value="Genomic_DNA"/>
</dbReference>
<keyword evidence="2" id="KW-1185">Reference proteome</keyword>
<organism evidence="1 2">
    <name type="scientific">Tanacetum coccineum</name>
    <dbReference type="NCBI Taxonomy" id="301880"/>
    <lineage>
        <taxon>Eukaryota</taxon>
        <taxon>Viridiplantae</taxon>
        <taxon>Streptophyta</taxon>
        <taxon>Embryophyta</taxon>
        <taxon>Tracheophyta</taxon>
        <taxon>Spermatophyta</taxon>
        <taxon>Magnoliopsida</taxon>
        <taxon>eudicotyledons</taxon>
        <taxon>Gunneridae</taxon>
        <taxon>Pentapetalae</taxon>
        <taxon>asterids</taxon>
        <taxon>campanulids</taxon>
        <taxon>Asterales</taxon>
        <taxon>Asteraceae</taxon>
        <taxon>Asteroideae</taxon>
        <taxon>Anthemideae</taxon>
        <taxon>Anthemidinae</taxon>
        <taxon>Tanacetum</taxon>
    </lineage>
</organism>
<gene>
    <name evidence="1" type="ORF">Tco_0954472</name>
</gene>
<dbReference type="PANTHER" id="PTHR33710">
    <property type="entry name" value="BNAC02G09200D PROTEIN"/>
    <property type="match status" value="1"/>
</dbReference>
<proteinExistence type="predicted"/>
<keyword evidence="1" id="KW-0808">Transferase</keyword>
<evidence type="ECO:0000313" key="2">
    <source>
        <dbReference type="Proteomes" id="UP001151760"/>
    </source>
</evidence>
<reference evidence="1" key="2">
    <citation type="submission" date="2022-01" db="EMBL/GenBank/DDBJ databases">
        <authorList>
            <person name="Yamashiro T."/>
            <person name="Shiraishi A."/>
            <person name="Satake H."/>
            <person name="Nakayama K."/>
        </authorList>
    </citation>
    <scope>NUCLEOTIDE SEQUENCE</scope>
</reference>